<name>G7DZ38_MIXOS</name>
<keyword evidence="5" id="KW-1185">Reference proteome</keyword>
<dbReference type="InParanoid" id="G7DZ38"/>
<evidence type="ECO:0000256" key="2">
    <source>
        <dbReference type="RuleBase" id="RU004168"/>
    </source>
</evidence>
<dbReference type="HOGENOM" id="CLU_141932_4_1_1"/>
<reference evidence="4 5" key="2">
    <citation type="journal article" date="2012" name="Open Biol.">
        <title>Characteristics of nucleosomes and linker DNA regions on the genome of the basidiomycete Mixia osmundae revealed by mono- and dinucleosome mapping.</title>
        <authorList>
            <person name="Nishida H."/>
            <person name="Kondo S."/>
            <person name="Matsumoto T."/>
            <person name="Suzuki Y."/>
            <person name="Yoshikawa H."/>
            <person name="Taylor T.D."/>
            <person name="Sugiyama J."/>
        </authorList>
    </citation>
    <scope>NUCLEOTIDE SEQUENCE [LARGE SCALE GENOMIC DNA]</scope>
    <source>
        <strain evidence="5">CBS 9802 / IAM 14324 / JCM 22182 / KY 12970</strain>
    </source>
</reference>
<organism evidence="4 5">
    <name type="scientific">Mixia osmundae (strain CBS 9802 / IAM 14324 / JCM 22182 / KY 12970)</name>
    <dbReference type="NCBI Taxonomy" id="764103"/>
    <lineage>
        <taxon>Eukaryota</taxon>
        <taxon>Fungi</taxon>
        <taxon>Dikarya</taxon>
        <taxon>Basidiomycota</taxon>
        <taxon>Pucciniomycotina</taxon>
        <taxon>Mixiomycetes</taxon>
        <taxon>Mixiales</taxon>
        <taxon>Mixiaceae</taxon>
        <taxon>Mixia</taxon>
    </lineage>
</organism>
<evidence type="ECO:0000313" key="4">
    <source>
        <dbReference type="EMBL" id="GAA95848.1"/>
    </source>
</evidence>
<sequence>MRRRTGVGYRHFARGEARGLAGWIRNTPDGAVEAVVSGDDAQLDKFNEALKRGPSHAHVERVERSDVNEDSLKGYTHSFSVIE</sequence>
<evidence type="ECO:0000256" key="1">
    <source>
        <dbReference type="PROSITE-ProRule" id="PRU00520"/>
    </source>
</evidence>
<dbReference type="GO" id="GO:0003998">
    <property type="term" value="F:acylphosphatase activity"/>
    <property type="evidence" value="ECO:0007669"/>
    <property type="project" value="UniProtKB-EC"/>
</dbReference>
<evidence type="ECO:0000259" key="3">
    <source>
        <dbReference type="PROSITE" id="PS51160"/>
    </source>
</evidence>
<gene>
    <name evidence="4" type="primary">Mo02505</name>
    <name evidence="4" type="ORF">E5Q_02505</name>
</gene>
<comment type="catalytic activity">
    <reaction evidence="1">
        <text>an acyl phosphate + H2O = a carboxylate + phosphate + H(+)</text>
        <dbReference type="Rhea" id="RHEA:14965"/>
        <dbReference type="ChEBI" id="CHEBI:15377"/>
        <dbReference type="ChEBI" id="CHEBI:15378"/>
        <dbReference type="ChEBI" id="CHEBI:29067"/>
        <dbReference type="ChEBI" id="CHEBI:43474"/>
        <dbReference type="ChEBI" id="CHEBI:59918"/>
        <dbReference type="EC" id="3.6.1.7"/>
    </reaction>
</comment>
<dbReference type="Pfam" id="PF00708">
    <property type="entry name" value="Acylphosphatase"/>
    <property type="match status" value="1"/>
</dbReference>
<dbReference type="EMBL" id="BABT02000067">
    <property type="protein sequence ID" value="GAA95848.1"/>
    <property type="molecule type" value="Genomic_DNA"/>
</dbReference>
<dbReference type="EC" id="3.6.1.7" evidence="1"/>
<feature type="active site" evidence="1">
    <location>
        <position position="10"/>
    </location>
</feature>
<dbReference type="AlphaFoldDB" id="G7DZ38"/>
<feature type="domain" description="Acylphosphatase-like" evidence="3">
    <location>
        <begin position="1"/>
        <end position="83"/>
    </location>
</feature>
<protein>
    <recommendedName>
        <fullName evidence="1">acylphosphatase</fullName>
        <ecNumber evidence="1">3.6.1.7</ecNumber>
    </recommendedName>
</protein>
<dbReference type="Gene3D" id="3.30.70.100">
    <property type="match status" value="1"/>
</dbReference>
<keyword evidence="1" id="KW-0378">Hydrolase</keyword>
<accession>G7DZ38</accession>
<dbReference type="InterPro" id="IPR001792">
    <property type="entry name" value="Acylphosphatase-like_dom"/>
</dbReference>
<comment type="similarity">
    <text evidence="2">Belongs to the acylphosphatase family.</text>
</comment>
<evidence type="ECO:0000313" key="5">
    <source>
        <dbReference type="Proteomes" id="UP000009131"/>
    </source>
</evidence>
<dbReference type="PROSITE" id="PS51160">
    <property type="entry name" value="ACYLPHOSPHATASE_3"/>
    <property type="match status" value="1"/>
</dbReference>
<dbReference type="InterPro" id="IPR020456">
    <property type="entry name" value="Acylphosphatase"/>
</dbReference>
<proteinExistence type="inferred from homology"/>
<dbReference type="PANTHER" id="PTHR47268:SF4">
    <property type="entry name" value="ACYLPHOSPHATASE"/>
    <property type="match status" value="1"/>
</dbReference>
<comment type="caution">
    <text evidence="4">The sequence shown here is derived from an EMBL/GenBank/DDBJ whole genome shotgun (WGS) entry which is preliminary data.</text>
</comment>
<dbReference type="OrthoDB" id="7961613at2759"/>
<reference evidence="4 5" key="1">
    <citation type="journal article" date="2011" name="J. Gen. Appl. Microbiol.">
        <title>Draft genome sequencing of the enigmatic basidiomycete Mixia osmundae.</title>
        <authorList>
            <person name="Nishida H."/>
            <person name="Nagatsuka Y."/>
            <person name="Sugiyama J."/>
        </authorList>
    </citation>
    <scope>NUCLEOTIDE SEQUENCE [LARGE SCALE GENOMIC DNA]</scope>
    <source>
        <strain evidence="5">CBS 9802 / IAM 14324 / JCM 22182 / KY 12970</strain>
    </source>
</reference>
<dbReference type="SUPFAM" id="SSF54975">
    <property type="entry name" value="Acylphosphatase/BLUF domain-like"/>
    <property type="match status" value="1"/>
</dbReference>
<dbReference type="PANTHER" id="PTHR47268">
    <property type="entry name" value="ACYLPHOSPHATASE"/>
    <property type="match status" value="1"/>
</dbReference>
<dbReference type="InterPro" id="IPR036046">
    <property type="entry name" value="Acylphosphatase-like_dom_sf"/>
</dbReference>
<dbReference type="RefSeq" id="XP_014566845.1">
    <property type="nucleotide sequence ID" value="XM_014711359.1"/>
</dbReference>
<dbReference type="Proteomes" id="UP000009131">
    <property type="component" value="Unassembled WGS sequence"/>
</dbReference>
<feature type="active site" evidence="1">
    <location>
        <position position="26"/>
    </location>
</feature>